<dbReference type="Pfam" id="PF25173">
    <property type="entry name" value="Beta-prop_WDR3_1st"/>
    <property type="match status" value="1"/>
</dbReference>
<dbReference type="STRING" id="448385.sce8391"/>
<dbReference type="InterPro" id="IPR015943">
    <property type="entry name" value="WD40/YVTN_repeat-like_dom_sf"/>
</dbReference>
<feature type="repeat" description="WD" evidence="3">
    <location>
        <begin position="1185"/>
        <end position="1225"/>
    </location>
</feature>
<dbReference type="GO" id="GO:0009116">
    <property type="term" value="P:nucleoside metabolic process"/>
    <property type="evidence" value="ECO:0007669"/>
    <property type="project" value="InterPro"/>
</dbReference>
<dbReference type="InterPro" id="IPR007111">
    <property type="entry name" value="NACHT_NTPase"/>
</dbReference>
<dbReference type="Pfam" id="PF22739">
    <property type="entry name" value="NA-iREase3"/>
    <property type="match status" value="1"/>
</dbReference>
<dbReference type="InterPro" id="IPR001646">
    <property type="entry name" value="5peptide_repeat"/>
</dbReference>
<feature type="compositionally biased region" description="Basic and acidic residues" evidence="4">
    <location>
        <begin position="7"/>
        <end position="20"/>
    </location>
</feature>
<dbReference type="BioCyc" id="SCEL448385:SCE_RS42985-MONOMER"/>
<dbReference type="Gene3D" id="3.40.50.300">
    <property type="entry name" value="P-loop containing nucleotide triphosphate hydrolases"/>
    <property type="match status" value="1"/>
</dbReference>
<keyword evidence="1 3" id="KW-0853">WD repeat</keyword>
<evidence type="ECO:0000256" key="2">
    <source>
        <dbReference type="ARBA" id="ARBA00022737"/>
    </source>
</evidence>
<dbReference type="eggNOG" id="COG2319">
    <property type="taxonomic scope" value="Bacteria"/>
</dbReference>
<dbReference type="SUPFAM" id="SSF50978">
    <property type="entry name" value="WD40 repeat-like"/>
    <property type="match status" value="3"/>
</dbReference>
<dbReference type="SUPFAM" id="SSF52540">
    <property type="entry name" value="P-loop containing nucleoside triphosphate hydrolases"/>
    <property type="match status" value="1"/>
</dbReference>
<dbReference type="PROSITE" id="PS00678">
    <property type="entry name" value="WD_REPEATS_1"/>
    <property type="match status" value="9"/>
</dbReference>
<proteinExistence type="predicted"/>
<dbReference type="PANTHER" id="PTHR22847:SF637">
    <property type="entry name" value="WD REPEAT DOMAIN 5B"/>
    <property type="match status" value="1"/>
</dbReference>
<feature type="repeat" description="WD" evidence="3">
    <location>
        <begin position="1562"/>
        <end position="1603"/>
    </location>
</feature>
<dbReference type="InterPro" id="IPR027417">
    <property type="entry name" value="P-loop_NTPase"/>
</dbReference>
<reference evidence="6 7" key="1">
    <citation type="journal article" date="2007" name="Nat. Biotechnol.">
        <title>Complete genome sequence of the myxobacterium Sorangium cellulosum.</title>
        <authorList>
            <person name="Schneiker S."/>
            <person name="Perlova O."/>
            <person name="Kaiser O."/>
            <person name="Gerth K."/>
            <person name="Alici A."/>
            <person name="Altmeyer M.O."/>
            <person name="Bartels D."/>
            <person name="Bekel T."/>
            <person name="Beyer S."/>
            <person name="Bode E."/>
            <person name="Bode H.B."/>
            <person name="Bolten C.J."/>
            <person name="Choudhuri J.V."/>
            <person name="Doss S."/>
            <person name="Elnakady Y.A."/>
            <person name="Frank B."/>
            <person name="Gaigalat L."/>
            <person name="Goesmann A."/>
            <person name="Groeger C."/>
            <person name="Gross F."/>
            <person name="Jelsbak L."/>
            <person name="Jelsbak L."/>
            <person name="Kalinowski J."/>
            <person name="Kegler C."/>
            <person name="Knauber T."/>
            <person name="Konietzny S."/>
            <person name="Kopp M."/>
            <person name="Krause L."/>
            <person name="Krug D."/>
            <person name="Linke B."/>
            <person name="Mahmud T."/>
            <person name="Martinez-Arias R."/>
            <person name="McHardy A.C."/>
            <person name="Merai M."/>
            <person name="Meyer F."/>
            <person name="Mormann S."/>
            <person name="Munoz-Dorado J."/>
            <person name="Perez J."/>
            <person name="Pradella S."/>
            <person name="Rachid S."/>
            <person name="Raddatz G."/>
            <person name="Rosenau F."/>
            <person name="Rueckert C."/>
            <person name="Sasse F."/>
            <person name="Scharfe M."/>
            <person name="Schuster S.C."/>
            <person name="Suen G."/>
            <person name="Treuner-Lange A."/>
            <person name="Velicer G.J."/>
            <person name="Vorholter F.-J."/>
            <person name="Weissman K.J."/>
            <person name="Welch R.D."/>
            <person name="Wenzel S.C."/>
            <person name="Whitworth D.E."/>
            <person name="Wilhelm S."/>
            <person name="Wittmann C."/>
            <person name="Bloecker H."/>
            <person name="Puehler A."/>
            <person name="Mueller R."/>
        </authorList>
    </citation>
    <scope>NUCLEOTIDE SEQUENCE [LARGE SCALE GENOMIC DNA]</scope>
    <source>
        <strain evidence="7">So ce56</strain>
    </source>
</reference>
<dbReference type="Gene3D" id="2.160.20.80">
    <property type="entry name" value="E3 ubiquitin-protein ligase SopA"/>
    <property type="match status" value="1"/>
</dbReference>
<dbReference type="PRINTS" id="PR00320">
    <property type="entry name" value="GPROTEINBRPT"/>
</dbReference>
<dbReference type="InterPro" id="IPR020472">
    <property type="entry name" value="WD40_PAC1"/>
</dbReference>
<dbReference type="EMBL" id="AM746676">
    <property type="protein sequence ID" value="CAN98561.1"/>
    <property type="molecule type" value="Genomic_DNA"/>
</dbReference>
<evidence type="ECO:0000256" key="1">
    <source>
        <dbReference type="ARBA" id="ARBA00022574"/>
    </source>
</evidence>
<feature type="repeat" description="WD" evidence="3">
    <location>
        <begin position="1604"/>
        <end position="1645"/>
    </location>
</feature>
<gene>
    <name evidence="6" type="ordered locus">sce8391</name>
</gene>
<dbReference type="SMART" id="SM00320">
    <property type="entry name" value="WD40"/>
    <property type="match status" value="14"/>
</dbReference>
<feature type="compositionally biased region" description="Basic and acidic residues" evidence="4">
    <location>
        <begin position="367"/>
        <end position="376"/>
    </location>
</feature>
<feature type="repeat" description="WD" evidence="3">
    <location>
        <begin position="1646"/>
        <end position="1687"/>
    </location>
</feature>
<dbReference type="SUPFAM" id="SSF53167">
    <property type="entry name" value="Purine and uridine phosphorylases"/>
    <property type="match status" value="1"/>
</dbReference>
<dbReference type="InterPro" id="IPR001680">
    <property type="entry name" value="WD40_rpt"/>
</dbReference>
<dbReference type="PANTHER" id="PTHR22847">
    <property type="entry name" value="WD40 REPEAT PROTEIN"/>
    <property type="match status" value="1"/>
</dbReference>
<dbReference type="Pfam" id="PF00400">
    <property type="entry name" value="WD40"/>
    <property type="match status" value="9"/>
</dbReference>
<accession>A9FTS8</accession>
<feature type="repeat" description="WD" evidence="3">
    <location>
        <begin position="1352"/>
        <end position="1393"/>
    </location>
</feature>
<feature type="repeat" description="WD" evidence="3">
    <location>
        <begin position="1310"/>
        <end position="1351"/>
    </location>
</feature>
<feature type="region of interest" description="Disordered" evidence="4">
    <location>
        <begin position="1"/>
        <end position="25"/>
    </location>
</feature>
<dbReference type="Proteomes" id="UP000002139">
    <property type="component" value="Chromosome"/>
</dbReference>
<dbReference type="PROSITE" id="PS50294">
    <property type="entry name" value="WD_REPEATS_REGION"/>
    <property type="match status" value="13"/>
</dbReference>
<evidence type="ECO:0000256" key="3">
    <source>
        <dbReference type="PROSITE-ProRule" id="PRU00221"/>
    </source>
</evidence>
<dbReference type="SUPFAM" id="SSF141571">
    <property type="entry name" value="Pentapeptide repeat-like"/>
    <property type="match status" value="1"/>
</dbReference>
<feature type="repeat" description="WD" evidence="3">
    <location>
        <begin position="1520"/>
        <end position="1561"/>
    </location>
</feature>
<feature type="repeat" description="WD" evidence="3">
    <location>
        <begin position="1436"/>
        <end position="1477"/>
    </location>
</feature>
<dbReference type="InterPro" id="IPR036322">
    <property type="entry name" value="WD40_repeat_dom_sf"/>
</dbReference>
<feature type="region of interest" description="Disordered" evidence="4">
    <location>
        <begin position="367"/>
        <end position="396"/>
    </location>
</feature>
<feature type="repeat" description="WD" evidence="3">
    <location>
        <begin position="1226"/>
        <end position="1267"/>
    </location>
</feature>
<dbReference type="HOGENOM" id="CLU_002061_0_0_7"/>
<dbReference type="Gene3D" id="3.40.50.1580">
    <property type="entry name" value="Nucleoside phosphorylase domain"/>
    <property type="match status" value="1"/>
</dbReference>
<dbReference type="GO" id="GO:0003824">
    <property type="term" value="F:catalytic activity"/>
    <property type="evidence" value="ECO:0007669"/>
    <property type="project" value="InterPro"/>
</dbReference>
<feature type="repeat" description="WD" evidence="3">
    <location>
        <begin position="1143"/>
        <end position="1184"/>
    </location>
</feature>
<dbReference type="PROSITE" id="PS50837">
    <property type="entry name" value="NACHT"/>
    <property type="match status" value="1"/>
</dbReference>
<evidence type="ECO:0000313" key="6">
    <source>
        <dbReference type="EMBL" id="CAN98561.1"/>
    </source>
</evidence>
<organism evidence="6 7">
    <name type="scientific">Sorangium cellulosum (strain So ce56)</name>
    <name type="common">Polyangium cellulosum (strain So ce56)</name>
    <dbReference type="NCBI Taxonomy" id="448385"/>
    <lineage>
        <taxon>Bacteria</taxon>
        <taxon>Pseudomonadati</taxon>
        <taxon>Myxococcota</taxon>
        <taxon>Polyangia</taxon>
        <taxon>Polyangiales</taxon>
        <taxon>Polyangiaceae</taxon>
        <taxon>Sorangium</taxon>
    </lineage>
</organism>
<dbReference type="Pfam" id="PF01048">
    <property type="entry name" value="PNP_UDP_1"/>
    <property type="match status" value="1"/>
</dbReference>
<dbReference type="Pfam" id="PF05729">
    <property type="entry name" value="NACHT"/>
    <property type="match status" value="1"/>
</dbReference>
<feature type="repeat" description="WD" evidence="3">
    <location>
        <begin position="1268"/>
        <end position="1309"/>
    </location>
</feature>
<evidence type="ECO:0000259" key="5">
    <source>
        <dbReference type="PROSITE" id="PS50837"/>
    </source>
</evidence>
<dbReference type="Gene3D" id="2.130.10.10">
    <property type="entry name" value="YVTN repeat-like/Quinoprotein amine dehydrogenase"/>
    <property type="match status" value="6"/>
</dbReference>
<dbReference type="InterPro" id="IPR019775">
    <property type="entry name" value="WD40_repeat_CS"/>
</dbReference>
<dbReference type="InterPro" id="IPR000845">
    <property type="entry name" value="Nucleoside_phosphorylase_d"/>
</dbReference>
<dbReference type="OrthoDB" id="9765809at2"/>
<evidence type="ECO:0000313" key="7">
    <source>
        <dbReference type="Proteomes" id="UP000002139"/>
    </source>
</evidence>
<name>A9FTS8_SORC5</name>
<protein>
    <submittedName>
        <fullName evidence="6">WD-repeat protein</fullName>
    </submittedName>
</protein>
<dbReference type="InterPro" id="IPR054571">
    <property type="entry name" value="NA-iREase3_dom"/>
</dbReference>
<sequence>MPCVAKARHDTAEARDEGRGGADAGAEVDVGPIDVLVVVALQDELEGVLAQGDGGAAGWRELRDLGGFRYYRRAFPSAHGGSLAVAAAWIGEAGQRTAAIRGQQLVSELDPACLAMCGICAGDPRKVALGDVIVADRLYSFDEGKRVAPPGKEAELLHDLRTFDLAATWKMDAAFLARELDLAALSRERPPSREAQQRWLLDALHAHEAEGGPSPVSHPDRRRACPGWTARLKEAVKDGVAAMKGGALRLTEAGREKALEERLLHPDGPPADPPLCVHVGAVATLTAVAQDPGVWGDLQRVVRGTLGLEMEGAAIGDLAGRCQKRSIFVKAVSDHADLAKDDGFRAFACRASAAVLVAFLQKHLEPAPRPERELPGRRGPAGEVDCTSGDGERGERAFEERHDGFLQRIERVALLRTPGATVTRHRTQPPFAGVLEVAARDGSLVDLRVIGALDQSITEELVARYVTEVERPFREQDPLLRSTLIHAGPQAPPALIERAWRRGVVLKSFSEYQGLIDFGRYLVRQTDRLEADPIYPPWLYVEQPAVVSLGDREKSATESALASLWELLDAPRRRFVLVLGDFGAGKTFLLHELARRMVREGHPLVPVLIEMSRLEKQRSLNVLVAQHFALADEPIDPRAFGYMLAEGRIALLFDGFDELALRLTYDRALEHFETVMQAAEGIAKVVVTSRTQHFLDDRQIEQELARRAEQVQGYRLVQLEGFGEPQIRRFLGNLIPEPAEAEARYRLLHEVSDLLGLSENPRMLGFIAKIEERKLLEAKEGTGEITTAKLYELLVEQWLDHEHRRANPRGAPRGISREALRGAMTELARLLWDRRARAVGIAELPESLVKGVQPKDGPPLERAMVEFLIGSGSLLVRDAEGAFSFVHRSVLEWLVAEAAAREVKDTGDSAALAADEMSELMVDFFVSLAGREQAAAWAARVLHGAAKGHAKDNGLRIVRLLEKSEQGAAVVGEDEIEVVEGVNLAGQDLSGQNLNRADLRSANLARANLTNAALVEARLAGASLLSARLGRADLRNASLMGADLRGADLSFARLVDADLTGADLAGATLRGAKLVGARGVAVASLVAEGAAPPRPSGADLMWIPASSCNAVAWNPSGDLLATGHGDGSVRLWDVVSGRAIRGIAGHLGPVNSVAFSPDGRTLASGSDDSSVMLWKVESGRVLRVFDGHGVGVRSVVFSPDGRTLASGAGRAMRLWKVESGHVLRVFEGHGNWVNSVVFSPDGRTLASASDDMTVRLWEVESGRALRVFEGHGLMVTSVAFRPDGRTLASGSRDMTVRLWEVESGQVLRVIEGHGARVNSVVFSPDGLTLASGSNDTSVRLWEVDSGQVLRVFESHGHDVMSVAFSPDGRTLALEPNDTTVRLWEVESGRVLRTLGGHGKAVTSVAFSPGGRTLASGSHDTNVRLWEVESGRALRVLESHSHHVMSVAFSPDGRTLASGSHDTTVRLWEVESGRALSTLGGHVKAVTSVVFSPDGRMLASGSNDTTVRLWEVESGRALRVFEGHGKAATSVVFSPDGRTLASGSNDTTVRLWEVESGRVLRTFGGHGKVVTSVVFSPDGRTLASGSNDTTVRLWEVESGRALLVFEDHGKGATSVAFSPDGRTLASGSYDTMVRLWEAGSGRFLGALRGHTAPVVSVSFSPDGTLLASASSDGTLRLWRVATGRCLAILLPCAEGWAAFTPDGRYRFGGDIAGSFWHVIGLCRFEPGELEPYLPSPLRLPDGEPLIALPPAGTPPGSGMA</sequence>
<feature type="repeat" description="WD" evidence="3">
    <location>
        <begin position="1394"/>
        <end position="1435"/>
    </location>
</feature>
<dbReference type="eggNOG" id="COG0775">
    <property type="taxonomic scope" value="Bacteria"/>
</dbReference>
<dbReference type="KEGG" id="scl:sce8391"/>
<dbReference type="eggNOG" id="COG5635">
    <property type="taxonomic scope" value="Bacteria"/>
</dbReference>
<dbReference type="PROSITE" id="PS50082">
    <property type="entry name" value="WD_REPEATS_2"/>
    <property type="match status" value="14"/>
</dbReference>
<evidence type="ECO:0000256" key="4">
    <source>
        <dbReference type="SAM" id="MobiDB-lite"/>
    </source>
</evidence>
<feature type="domain" description="NACHT" evidence="5">
    <location>
        <begin position="574"/>
        <end position="659"/>
    </location>
</feature>
<keyword evidence="7" id="KW-1185">Reference proteome</keyword>
<keyword evidence="2" id="KW-0677">Repeat</keyword>
<dbReference type="InterPro" id="IPR035994">
    <property type="entry name" value="Nucleoside_phosphorylase_sf"/>
</dbReference>
<feature type="repeat" description="WD" evidence="3">
    <location>
        <begin position="1478"/>
        <end position="1519"/>
    </location>
</feature>
<dbReference type="RefSeq" id="WP_012241000.1">
    <property type="nucleotide sequence ID" value="NC_010162.1"/>
</dbReference>
<dbReference type="CDD" id="cd00200">
    <property type="entry name" value="WD40"/>
    <property type="match status" value="2"/>
</dbReference>
<feature type="repeat" description="WD" evidence="3">
    <location>
        <begin position="1110"/>
        <end position="1142"/>
    </location>
</feature>
<dbReference type="Pfam" id="PF00805">
    <property type="entry name" value="Pentapeptide"/>
    <property type="match status" value="2"/>
</dbReference>